<gene>
    <name evidence="2" type="ORF">F4560_001822</name>
</gene>
<name>A0A7W9HGY3_9PSEU</name>
<evidence type="ECO:0000313" key="3">
    <source>
        <dbReference type="Proteomes" id="UP000552097"/>
    </source>
</evidence>
<protein>
    <recommendedName>
        <fullName evidence="1">DUF6745 domain-containing protein</fullName>
    </recommendedName>
</protein>
<evidence type="ECO:0000313" key="2">
    <source>
        <dbReference type="EMBL" id="MBB5802054.1"/>
    </source>
</evidence>
<dbReference type="AlphaFoldDB" id="A0A7W9HGY3"/>
<dbReference type="Proteomes" id="UP000552097">
    <property type="component" value="Unassembled WGS sequence"/>
</dbReference>
<reference evidence="2 3" key="1">
    <citation type="submission" date="2020-08" db="EMBL/GenBank/DDBJ databases">
        <title>Sequencing the genomes of 1000 actinobacteria strains.</title>
        <authorList>
            <person name="Klenk H.-P."/>
        </authorList>
    </citation>
    <scope>NUCLEOTIDE SEQUENCE [LARGE SCALE GENOMIC DNA]</scope>
    <source>
        <strain evidence="2 3">DSM 45486</strain>
    </source>
</reference>
<keyword evidence="3" id="KW-1185">Reference proteome</keyword>
<dbReference type="EMBL" id="JACHMO010000001">
    <property type="protein sequence ID" value="MBB5802054.1"/>
    <property type="molecule type" value="Genomic_DNA"/>
</dbReference>
<organism evidence="2 3">
    <name type="scientific">Saccharothrix ecbatanensis</name>
    <dbReference type="NCBI Taxonomy" id="1105145"/>
    <lineage>
        <taxon>Bacteria</taxon>
        <taxon>Bacillati</taxon>
        <taxon>Actinomycetota</taxon>
        <taxon>Actinomycetes</taxon>
        <taxon>Pseudonocardiales</taxon>
        <taxon>Pseudonocardiaceae</taxon>
        <taxon>Saccharothrix</taxon>
    </lineage>
</organism>
<comment type="caution">
    <text evidence="2">The sequence shown here is derived from an EMBL/GenBank/DDBJ whole genome shotgun (WGS) entry which is preliminary data.</text>
</comment>
<dbReference type="Pfam" id="PF20530">
    <property type="entry name" value="DUF6745"/>
    <property type="match status" value="1"/>
</dbReference>
<proteinExistence type="predicted"/>
<dbReference type="InterPro" id="IPR046633">
    <property type="entry name" value="DUF6745"/>
</dbReference>
<dbReference type="RefSeq" id="WP_184918528.1">
    <property type="nucleotide sequence ID" value="NZ_JACHMO010000001.1"/>
</dbReference>
<sequence length="373" mass="42024">MPIDAERWWRAVALRDAWQAHGLATGPSDRAATEAAISALYQLADRPPPVFTWVDSPRAALRLVPPGPVRHPVRDLSRDVANDIADRWSALRWRLDGVLPSRQWSAWSTENALDALRAGHSPAYIAETHLLAPLLSQVRDRVVRFVRAELGETVGLCWYGQHEVDWIARFEVHRLLGGLSFTDEDSAELELWAVLARSCGWWWPREGHCVVSERPVVTHFEAGDEPRLHNENGPAVAYGDGFALHFWHGTRVPAWVIDDPTHERIAAERNVEVRRCAVERLGWQRFLDGADLALVATAPDPGNHGHELRLYDQPAGWGARQRLLVTVNGSVERDGTRRRYGLRVPAWFDDPVDAAAWTYGLTGTQYALLVRRT</sequence>
<accession>A0A7W9HGY3</accession>
<feature type="domain" description="DUF6745" evidence="1">
    <location>
        <begin position="159"/>
        <end position="367"/>
    </location>
</feature>
<evidence type="ECO:0000259" key="1">
    <source>
        <dbReference type="Pfam" id="PF20530"/>
    </source>
</evidence>